<proteinExistence type="predicted"/>
<evidence type="ECO:0000313" key="1">
    <source>
        <dbReference type="EMBL" id="KAK9721738.1"/>
    </source>
</evidence>
<gene>
    <name evidence="1" type="ORF">QE152_g20743</name>
</gene>
<accession>A0AAW1KP93</accession>
<evidence type="ECO:0008006" key="3">
    <source>
        <dbReference type="Google" id="ProtNLM"/>
    </source>
</evidence>
<protein>
    <recommendedName>
        <fullName evidence="3">Endonuclease-reverse transcriptase</fullName>
    </recommendedName>
</protein>
<dbReference type="AlphaFoldDB" id="A0AAW1KP93"/>
<keyword evidence="2" id="KW-1185">Reference proteome</keyword>
<sequence>MRPRISDWHVSDEESLSDHNYILFNICSDGRRTTRDKPKAKGWQSKMLDSRKLRDALHEMNNTGIITSAKTLSNKLDEICEKSMTKTNSSKKGKPAYWWIEEIAQLRK</sequence>
<organism evidence="1 2">
    <name type="scientific">Popillia japonica</name>
    <name type="common">Japanese beetle</name>
    <dbReference type="NCBI Taxonomy" id="7064"/>
    <lineage>
        <taxon>Eukaryota</taxon>
        <taxon>Metazoa</taxon>
        <taxon>Ecdysozoa</taxon>
        <taxon>Arthropoda</taxon>
        <taxon>Hexapoda</taxon>
        <taxon>Insecta</taxon>
        <taxon>Pterygota</taxon>
        <taxon>Neoptera</taxon>
        <taxon>Endopterygota</taxon>
        <taxon>Coleoptera</taxon>
        <taxon>Polyphaga</taxon>
        <taxon>Scarabaeiformia</taxon>
        <taxon>Scarabaeidae</taxon>
        <taxon>Rutelinae</taxon>
        <taxon>Popillia</taxon>
    </lineage>
</organism>
<evidence type="ECO:0000313" key="2">
    <source>
        <dbReference type="Proteomes" id="UP001458880"/>
    </source>
</evidence>
<comment type="caution">
    <text evidence="1">The sequence shown here is derived from an EMBL/GenBank/DDBJ whole genome shotgun (WGS) entry which is preliminary data.</text>
</comment>
<name>A0AAW1KP93_POPJA</name>
<dbReference type="EMBL" id="JASPKY010000195">
    <property type="protein sequence ID" value="KAK9721738.1"/>
    <property type="molecule type" value="Genomic_DNA"/>
</dbReference>
<dbReference type="Proteomes" id="UP001458880">
    <property type="component" value="Unassembled WGS sequence"/>
</dbReference>
<reference evidence="1 2" key="1">
    <citation type="journal article" date="2024" name="BMC Genomics">
        <title>De novo assembly and annotation of Popillia japonica's genome with initial clues to its potential as an invasive pest.</title>
        <authorList>
            <person name="Cucini C."/>
            <person name="Boschi S."/>
            <person name="Funari R."/>
            <person name="Cardaioli E."/>
            <person name="Iannotti N."/>
            <person name="Marturano G."/>
            <person name="Paoli F."/>
            <person name="Bruttini M."/>
            <person name="Carapelli A."/>
            <person name="Frati F."/>
            <person name="Nardi F."/>
        </authorList>
    </citation>
    <scope>NUCLEOTIDE SEQUENCE [LARGE SCALE GENOMIC DNA]</scope>
    <source>
        <strain evidence="1">DMR45628</strain>
    </source>
</reference>